<evidence type="ECO:0000256" key="2">
    <source>
        <dbReference type="ARBA" id="ARBA00022475"/>
    </source>
</evidence>
<dbReference type="OrthoDB" id="5365632at2"/>
<evidence type="ECO:0000256" key="3">
    <source>
        <dbReference type="ARBA" id="ARBA00022692"/>
    </source>
</evidence>
<keyword evidence="2" id="KW-1003">Cell membrane</keyword>
<protein>
    <recommendedName>
        <fullName evidence="9">Lipopolysaccharide biosynthesis protein</fullName>
    </recommendedName>
</protein>
<evidence type="ECO:0000256" key="5">
    <source>
        <dbReference type="ARBA" id="ARBA00023136"/>
    </source>
</evidence>
<dbReference type="PANTHER" id="PTHR30250">
    <property type="entry name" value="PST FAMILY PREDICTED COLANIC ACID TRANSPORTER"/>
    <property type="match status" value="1"/>
</dbReference>
<feature type="transmembrane region" description="Helical" evidence="6">
    <location>
        <begin position="442"/>
        <end position="458"/>
    </location>
</feature>
<feature type="transmembrane region" description="Helical" evidence="6">
    <location>
        <begin position="132"/>
        <end position="150"/>
    </location>
</feature>
<evidence type="ECO:0000313" key="7">
    <source>
        <dbReference type="EMBL" id="QEN06975.1"/>
    </source>
</evidence>
<keyword evidence="4 6" id="KW-1133">Transmembrane helix</keyword>
<dbReference type="RefSeq" id="WP_149485057.1">
    <property type="nucleotide sequence ID" value="NZ_CP036150.1"/>
</dbReference>
<dbReference type="PANTHER" id="PTHR30250:SF26">
    <property type="entry name" value="PSMA PROTEIN"/>
    <property type="match status" value="1"/>
</dbReference>
<name>A0A5C1QFY3_9SPIO</name>
<dbReference type="GO" id="GO:0015297">
    <property type="term" value="F:antiporter activity"/>
    <property type="evidence" value="ECO:0007669"/>
    <property type="project" value="InterPro"/>
</dbReference>
<dbReference type="GO" id="GO:0005886">
    <property type="term" value="C:plasma membrane"/>
    <property type="evidence" value="ECO:0007669"/>
    <property type="project" value="UniProtKB-SubCell"/>
</dbReference>
<proteinExistence type="predicted"/>
<feature type="transmembrane region" description="Helical" evidence="6">
    <location>
        <begin position="346"/>
        <end position="369"/>
    </location>
</feature>
<evidence type="ECO:0008006" key="9">
    <source>
        <dbReference type="Google" id="ProtNLM"/>
    </source>
</evidence>
<feature type="transmembrane region" description="Helical" evidence="6">
    <location>
        <begin position="184"/>
        <end position="205"/>
    </location>
</feature>
<dbReference type="GO" id="GO:0042910">
    <property type="term" value="F:xenobiotic transmembrane transporter activity"/>
    <property type="evidence" value="ECO:0007669"/>
    <property type="project" value="InterPro"/>
</dbReference>
<feature type="transmembrane region" description="Helical" evidence="6">
    <location>
        <begin position="157"/>
        <end position="178"/>
    </location>
</feature>
<dbReference type="InterPro" id="IPR002528">
    <property type="entry name" value="MATE_fam"/>
</dbReference>
<dbReference type="InterPro" id="IPR050833">
    <property type="entry name" value="Poly_Biosynth_Transport"/>
</dbReference>
<evidence type="ECO:0000256" key="4">
    <source>
        <dbReference type="ARBA" id="ARBA00022989"/>
    </source>
</evidence>
<dbReference type="EMBL" id="CP036150">
    <property type="protein sequence ID" value="QEN06975.1"/>
    <property type="molecule type" value="Genomic_DNA"/>
</dbReference>
<feature type="transmembrane region" description="Helical" evidence="6">
    <location>
        <begin position="464"/>
        <end position="487"/>
    </location>
</feature>
<evidence type="ECO:0000313" key="8">
    <source>
        <dbReference type="Proteomes" id="UP000324209"/>
    </source>
</evidence>
<organism evidence="7 8">
    <name type="scientific">Oceanispirochaeta crateris</name>
    <dbReference type="NCBI Taxonomy" id="2518645"/>
    <lineage>
        <taxon>Bacteria</taxon>
        <taxon>Pseudomonadati</taxon>
        <taxon>Spirochaetota</taxon>
        <taxon>Spirochaetia</taxon>
        <taxon>Spirochaetales</taxon>
        <taxon>Spirochaetaceae</taxon>
        <taxon>Oceanispirochaeta</taxon>
    </lineage>
</organism>
<dbReference type="Pfam" id="PF01554">
    <property type="entry name" value="MatE"/>
    <property type="match status" value="1"/>
</dbReference>
<evidence type="ECO:0000256" key="6">
    <source>
        <dbReference type="SAM" id="Phobius"/>
    </source>
</evidence>
<keyword evidence="3 6" id="KW-0812">Transmembrane</keyword>
<feature type="transmembrane region" description="Helical" evidence="6">
    <location>
        <begin position="376"/>
        <end position="395"/>
    </location>
</feature>
<keyword evidence="5 6" id="KW-0472">Membrane</keyword>
<gene>
    <name evidence="7" type="ORF">EXM22_02845</name>
</gene>
<sequence>MKGSAKVFTNTLTLYVRLGILSIVSLVTVKLTLQALGETDYGLNNVMSSVVLLSSFITASMSIASQRYFAISLKKGDWFELSRYFSLIFNLFLVFVISAIFIFNTFGIWFVLNRLVIPDSRLFPCLIVYEASLINFAFTVMALPFTGLIIADENFKVFSIISVFDGLAKVIVAFMLYISPWDKLISLALLSLGVSFLTNGLYVVYTKKKYNFLNYKMKQEYSGYKELFSYMNWNLIGAAGSVGKIQGLNIILNMFFGGSVNAARALATQVRSIINSFSSSFMSAVNPQITKSYAGQEYDKLEMLVYSSSKMSFFLLYIIILPFTFNMRYILHLWLGETVPEYTVEFIILILLDMLIQVITSPIGTAIAATGKVRDYQLTVGMLQILNIPAAYLILKITLDPILPFTISIIISVGITIGRIILYRRINSKFNFVKYVKNVFRPILLVVLPSFLLTYLIFCEFDNILMAILFVLLIVSYTVSFVFFFGLNKDEKHFLKEIFTSKLYKK</sequence>
<feature type="transmembrane region" description="Helical" evidence="6">
    <location>
        <begin position="84"/>
        <end position="112"/>
    </location>
</feature>
<evidence type="ECO:0000256" key="1">
    <source>
        <dbReference type="ARBA" id="ARBA00004651"/>
    </source>
</evidence>
<feature type="transmembrane region" description="Helical" evidence="6">
    <location>
        <begin position="401"/>
        <end position="422"/>
    </location>
</feature>
<feature type="transmembrane region" description="Helical" evidence="6">
    <location>
        <begin position="12"/>
        <end position="33"/>
    </location>
</feature>
<feature type="transmembrane region" description="Helical" evidence="6">
    <location>
        <begin position="313"/>
        <end position="334"/>
    </location>
</feature>
<accession>A0A5C1QFY3</accession>
<dbReference type="Proteomes" id="UP000324209">
    <property type="component" value="Chromosome"/>
</dbReference>
<dbReference type="KEGG" id="ock:EXM22_02845"/>
<comment type="subcellular location">
    <subcellularLocation>
        <location evidence="1">Cell membrane</location>
        <topology evidence="1">Multi-pass membrane protein</topology>
    </subcellularLocation>
</comment>
<feature type="transmembrane region" description="Helical" evidence="6">
    <location>
        <begin position="45"/>
        <end position="64"/>
    </location>
</feature>
<reference evidence="7 8" key="1">
    <citation type="submission" date="2019-02" db="EMBL/GenBank/DDBJ databases">
        <title>Complete Genome Sequence and Methylome Analysis of free living Spirochaetas.</title>
        <authorList>
            <person name="Fomenkov A."/>
            <person name="Dubinina G."/>
            <person name="Leshcheva N."/>
            <person name="Mikheeva N."/>
            <person name="Grabovich M."/>
            <person name="Vincze T."/>
            <person name="Roberts R.J."/>
        </authorList>
    </citation>
    <scope>NUCLEOTIDE SEQUENCE [LARGE SCALE GENOMIC DNA]</scope>
    <source>
        <strain evidence="7 8">K2</strain>
    </source>
</reference>
<keyword evidence="8" id="KW-1185">Reference proteome</keyword>
<dbReference type="AlphaFoldDB" id="A0A5C1QFY3"/>